<gene>
    <name evidence="6" type="ORF">K7432_008305</name>
</gene>
<dbReference type="PANTHER" id="PTHR23294">
    <property type="entry name" value="ET TRANSLATION PRODUCT-RELATED"/>
    <property type="match status" value="1"/>
</dbReference>
<protein>
    <recommendedName>
        <fullName evidence="8">MFS general substrate transporter</fullName>
    </recommendedName>
</protein>
<dbReference type="InterPro" id="IPR051617">
    <property type="entry name" value="UNC-93-like_regulator"/>
</dbReference>
<feature type="transmembrane region" description="Helical" evidence="5">
    <location>
        <begin position="45"/>
        <end position="64"/>
    </location>
</feature>
<keyword evidence="2 5" id="KW-0812">Transmembrane</keyword>
<proteinExistence type="predicted"/>
<keyword evidence="3 5" id="KW-1133">Transmembrane helix</keyword>
<dbReference type="SUPFAM" id="SSF103473">
    <property type="entry name" value="MFS general substrate transporter"/>
    <property type="match status" value="1"/>
</dbReference>
<name>A0ABR2WS26_9FUNG</name>
<dbReference type="PANTHER" id="PTHR23294:SF59">
    <property type="entry name" value="UNC93-LIKE PROTEIN C922.05C"/>
    <property type="match status" value="1"/>
</dbReference>
<evidence type="ECO:0000256" key="4">
    <source>
        <dbReference type="ARBA" id="ARBA00023136"/>
    </source>
</evidence>
<evidence type="ECO:0000256" key="2">
    <source>
        <dbReference type="ARBA" id="ARBA00022692"/>
    </source>
</evidence>
<comment type="caution">
    <text evidence="6">The sequence shown here is derived from an EMBL/GenBank/DDBJ whole genome shotgun (WGS) entry which is preliminary data.</text>
</comment>
<dbReference type="Pfam" id="PF05978">
    <property type="entry name" value="UNC-93"/>
    <property type="match status" value="1"/>
</dbReference>
<feature type="transmembrane region" description="Helical" evidence="5">
    <location>
        <begin position="281"/>
        <end position="302"/>
    </location>
</feature>
<dbReference type="Proteomes" id="UP001479436">
    <property type="component" value="Unassembled WGS sequence"/>
</dbReference>
<accession>A0ABR2WS26</accession>
<feature type="transmembrane region" description="Helical" evidence="5">
    <location>
        <begin position="251"/>
        <end position="269"/>
    </location>
</feature>
<feature type="transmembrane region" description="Helical" evidence="5">
    <location>
        <begin position="158"/>
        <end position="178"/>
    </location>
</feature>
<dbReference type="InterPro" id="IPR036259">
    <property type="entry name" value="MFS_trans_sf"/>
</dbReference>
<sequence>MIEAPTIQLLIVSLVCCFIVGTYNIYYSLGDLESNNSTLSNWNNIALYASFSLCSIVSGSAHNYLGPRISVIFGCIPYMIYVCCLWLYREFKVDFLPVVGSVILGAGASLLWTAAGTIIMSYPMENQKGRFFGIFWILFNLGSLISGFLPFFSTQSNYITIWFLCLMAFGLCLSYFMVSPARVIREDGSRVTSKTGFNMSQELNQIRRTLLNKNILLLFPIFFYTNFYYSYRLGHFSHELFTVRTVALNTVCYWASQMLGAFTFGQYLDNPLCVRSKKARLGLLFVAFFTTATWLGCLFLELNNPDVISLVSSRIDILDDSYGASLVLMLLSGFTDATVQSWCYWMMGAMTNNAMILSRYAGFYKAIQSGGTAVAWYISLSRISPITWIIVICALFYVALGFAYVATKNISDTNYHITSHDIDDYPDSTTYDP</sequence>
<evidence type="ECO:0000256" key="1">
    <source>
        <dbReference type="ARBA" id="ARBA00004141"/>
    </source>
</evidence>
<feature type="transmembrane region" description="Helical" evidence="5">
    <location>
        <begin position="71"/>
        <end position="89"/>
    </location>
</feature>
<feature type="transmembrane region" description="Helical" evidence="5">
    <location>
        <begin position="7"/>
        <end position="25"/>
    </location>
</feature>
<feature type="transmembrane region" description="Helical" evidence="5">
    <location>
        <begin position="357"/>
        <end position="379"/>
    </location>
</feature>
<feature type="transmembrane region" description="Helical" evidence="5">
    <location>
        <begin position="131"/>
        <end position="152"/>
    </location>
</feature>
<keyword evidence="7" id="KW-1185">Reference proteome</keyword>
<evidence type="ECO:0000256" key="3">
    <source>
        <dbReference type="ARBA" id="ARBA00022989"/>
    </source>
</evidence>
<feature type="transmembrane region" description="Helical" evidence="5">
    <location>
        <begin position="385"/>
        <end position="406"/>
    </location>
</feature>
<dbReference type="InterPro" id="IPR010291">
    <property type="entry name" value="Ion_channel_UNC-93"/>
</dbReference>
<dbReference type="Gene3D" id="1.20.1250.20">
    <property type="entry name" value="MFS general substrate transporter like domains"/>
    <property type="match status" value="1"/>
</dbReference>
<evidence type="ECO:0000313" key="6">
    <source>
        <dbReference type="EMBL" id="KAK9764298.1"/>
    </source>
</evidence>
<evidence type="ECO:0008006" key="8">
    <source>
        <dbReference type="Google" id="ProtNLM"/>
    </source>
</evidence>
<reference evidence="6 7" key="1">
    <citation type="submission" date="2023-04" db="EMBL/GenBank/DDBJ databases">
        <title>Genome of Basidiobolus ranarum AG-B5.</title>
        <authorList>
            <person name="Stajich J.E."/>
            <person name="Carter-House D."/>
            <person name="Gryganskyi A."/>
        </authorList>
    </citation>
    <scope>NUCLEOTIDE SEQUENCE [LARGE SCALE GENOMIC DNA]</scope>
    <source>
        <strain evidence="6 7">AG-B5</strain>
    </source>
</reference>
<evidence type="ECO:0000256" key="5">
    <source>
        <dbReference type="SAM" id="Phobius"/>
    </source>
</evidence>
<feature type="transmembrane region" description="Helical" evidence="5">
    <location>
        <begin position="322"/>
        <end position="345"/>
    </location>
</feature>
<dbReference type="EMBL" id="JASJQH010000454">
    <property type="protein sequence ID" value="KAK9764298.1"/>
    <property type="molecule type" value="Genomic_DNA"/>
</dbReference>
<organism evidence="6 7">
    <name type="scientific">Basidiobolus ranarum</name>
    <dbReference type="NCBI Taxonomy" id="34480"/>
    <lineage>
        <taxon>Eukaryota</taxon>
        <taxon>Fungi</taxon>
        <taxon>Fungi incertae sedis</taxon>
        <taxon>Zoopagomycota</taxon>
        <taxon>Entomophthoromycotina</taxon>
        <taxon>Basidiobolomycetes</taxon>
        <taxon>Basidiobolales</taxon>
        <taxon>Basidiobolaceae</taxon>
        <taxon>Basidiobolus</taxon>
    </lineage>
</organism>
<comment type="subcellular location">
    <subcellularLocation>
        <location evidence="1">Membrane</location>
        <topology evidence="1">Multi-pass membrane protein</topology>
    </subcellularLocation>
</comment>
<feature type="transmembrane region" description="Helical" evidence="5">
    <location>
        <begin position="215"/>
        <end position="231"/>
    </location>
</feature>
<feature type="transmembrane region" description="Helical" evidence="5">
    <location>
        <begin position="95"/>
        <end position="119"/>
    </location>
</feature>
<evidence type="ECO:0000313" key="7">
    <source>
        <dbReference type="Proteomes" id="UP001479436"/>
    </source>
</evidence>
<keyword evidence="4 5" id="KW-0472">Membrane</keyword>